<organism evidence="2 3">
    <name type="scientific">Salinicoccus sediminis</name>
    <dbReference type="NCBI Taxonomy" id="1432562"/>
    <lineage>
        <taxon>Bacteria</taxon>
        <taxon>Bacillati</taxon>
        <taxon>Bacillota</taxon>
        <taxon>Bacilli</taxon>
        <taxon>Bacillales</taxon>
        <taxon>Staphylococcaceae</taxon>
        <taxon>Salinicoccus</taxon>
    </lineage>
</organism>
<sequence length="99" mass="11512">MATCTNCETEWTFKDKAKKSASFSPAMPCPYCGADQFVSPRYRKRSVSTTFIMTFVFFIPLFFNVPWQIHIPLVALAFITTIIFQVSLLELHDREEYPF</sequence>
<comment type="caution">
    <text evidence="2">The sequence shown here is derived from an EMBL/GenBank/DDBJ whole genome shotgun (WGS) entry which is preliminary data.</text>
</comment>
<dbReference type="Proteomes" id="UP000034287">
    <property type="component" value="Unassembled WGS sequence"/>
</dbReference>
<keyword evidence="1" id="KW-0812">Transmembrane</keyword>
<feature type="transmembrane region" description="Helical" evidence="1">
    <location>
        <begin position="46"/>
        <end position="63"/>
    </location>
</feature>
<evidence type="ECO:0008006" key="4">
    <source>
        <dbReference type="Google" id="ProtNLM"/>
    </source>
</evidence>
<keyword evidence="1" id="KW-0472">Membrane</keyword>
<dbReference type="OrthoDB" id="2418141at2"/>
<keyword evidence="3" id="KW-1185">Reference proteome</keyword>
<dbReference type="NCBIfam" id="TIGR04104">
    <property type="entry name" value="cxxc_20_cxxc"/>
    <property type="match status" value="1"/>
</dbReference>
<dbReference type="AlphaFoldDB" id="A0A0M2SIW1"/>
<dbReference type="PATRIC" id="fig|1432562.3.peg.1233"/>
<dbReference type="RefSeq" id="WP_046514437.1">
    <property type="nucleotide sequence ID" value="NZ_LAYZ01000003.1"/>
</dbReference>
<accession>A0A0M2SIW1</accession>
<proteinExistence type="predicted"/>
<feature type="transmembrane region" description="Helical" evidence="1">
    <location>
        <begin position="69"/>
        <end position="89"/>
    </location>
</feature>
<name>A0A0M2SIW1_9STAP</name>
<dbReference type="STRING" id="1432562.WN59_06195"/>
<evidence type="ECO:0000313" key="3">
    <source>
        <dbReference type="Proteomes" id="UP000034287"/>
    </source>
</evidence>
<evidence type="ECO:0000313" key="2">
    <source>
        <dbReference type="EMBL" id="KKK34629.1"/>
    </source>
</evidence>
<protein>
    <recommendedName>
        <fullName evidence="4">Cxxc_20_cxxc protein</fullName>
    </recommendedName>
</protein>
<evidence type="ECO:0000256" key="1">
    <source>
        <dbReference type="SAM" id="Phobius"/>
    </source>
</evidence>
<dbReference type="EMBL" id="LAYZ01000003">
    <property type="protein sequence ID" value="KKK34629.1"/>
    <property type="molecule type" value="Genomic_DNA"/>
</dbReference>
<keyword evidence="1" id="KW-1133">Transmembrane helix</keyword>
<dbReference type="InterPro" id="IPR026369">
    <property type="entry name" value="CxxC_20_CxxC"/>
</dbReference>
<reference evidence="2 3" key="1">
    <citation type="submission" date="2015-04" db="EMBL/GenBank/DDBJ databases">
        <title>Taxonomic description and genome sequence of Salinicoccus sediminis sp. nov., a novel hyper halotolerant bacterium isolated from marine sediment.</title>
        <authorList>
            <person name="Mathan Kumar R."/>
            <person name="Kaur G."/>
            <person name="Kumar N."/>
            <person name="Kumar A."/>
            <person name="Singh N.K."/>
            <person name="Kaur N."/>
            <person name="Mayilraj S."/>
        </authorList>
    </citation>
    <scope>NUCLEOTIDE SEQUENCE [LARGE SCALE GENOMIC DNA]</scope>
    <source>
        <strain evidence="2 3">SV-16</strain>
    </source>
</reference>
<gene>
    <name evidence="2" type="ORF">WN59_06195</name>
</gene>